<evidence type="ECO:0000256" key="5">
    <source>
        <dbReference type="ARBA" id="ARBA00022989"/>
    </source>
</evidence>
<keyword evidence="11" id="KW-1185">Reference proteome</keyword>
<evidence type="ECO:0000259" key="8">
    <source>
        <dbReference type="Pfam" id="PF02687"/>
    </source>
</evidence>
<protein>
    <recommendedName>
        <fullName evidence="12">ABC3 transporter permease protein domain-containing protein</fullName>
    </recommendedName>
</protein>
<dbReference type="PANTHER" id="PTHR30489:SF0">
    <property type="entry name" value="LIPOPROTEIN-RELEASING SYSTEM TRANSMEMBRANE PROTEIN LOLE"/>
    <property type="match status" value="1"/>
</dbReference>
<dbReference type="AlphaFoldDB" id="A0A0P7BRE9"/>
<evidence type="ECO:0008006" key="12">
    <source>
        <dbReference type="Google" id="ProtNLM"/>
    </source>
</evidence>
<organism evidence="10 11">
    <name type="scientific">Jiulongibacter sediminis</name>
    <dbReference type="NCBI Taxonomy" id="1605367"/>
    <lineage>
        <taxon>Bacteria</taxon>
        <taxon>Pseudomonadati</taxon>
        <taxon>Bacteroidota</taxon>
        <taxon>Cytophagia</taxon>
        <taxon>Cytophagales</taxon>
        <taxon>Leadbetterellaceae</taxon>
        <taxon>Jiulongibacter</taxon>
    </lineage>
</organism>
<feature type="transmembrane region" description="Helical" evidence="7">
    <location>
        <begin position="273"/>
        <end position="294"/>
    </location>
</feature>
<comment type="caution">
    <text evidence="10">The sequence shown here is derived from an EMBL/GenBank/DDBJ whole genome shotgun (WGS) entry which is preliminary data.</text>
</comment>
<proteinExistence type="inferred from homology"/>
<evidence type="ECO:0000256" key="7">
    <source>
        <dbReference type="SAM" id="Phobius"/>
    </source>
</evidence>
<dbReference type="InterPro" id="IPR003838">
    <property type="entry name" value="ABC3_permease_C"/>
</dbReference>
<evidence type="ECO:0000256" key="4">
    <source>
        <dbReference type="ARBA" id="ARBA00022692"/>
    </source>
</evidence>
<comment type="subcellular location">
    <subcellularLocation>
        <location evidence="1">Cell membrane</location>
        <topology evidence="1">Multi-pass membrane protein</topology>
    </subcellularLocation>
</comment>
<dbReference type="Pfam" id="PF02687">
    <property type="entry name" value="FtsX"/>
    <property type="match status" value="1"/>
</dbReference>
<evidence type="ECO:0000256" key="2">
    <source>
        <dbReference type="ARBA" id="ARBA00005236"/>
    </source>
</evidence>
<dbReference type="InterPro" id="IPR051447">
    <property type="entry name" value="Lipoprotein-release_system"/>
</dbReference>
<evidence type="ECO:0000256" key="6">
    <source>
        <dbReference type="ARBA" id="ARBA00023136"/>
    </source>
</evidence>
<evidence type="ECO:0000259" key="9">
    <source>
        <dbReference type="Pfam" id="PF12704"/>
    </source>
</evidence>
<gene>
    <name evidence="10" type="ORF">AFM12_16580</name>
</gene>
<dbReference type="RefSeq" id="WP_055150519.1">
    <property type="nucleotide sequence ID" value="NZ_JXSZ01000013.1"/>
</dbReference>
<sequence length="410" mass="45658">MQNLKLIITMAWRNLWRNRVRTSIMIAATLFAVFLAIIMRSVQEGVYERQIQNMVSYYSGFLQVQNPAFSDEKTIDNSLIFDSDLEQKITSIPEITSYSPRIESFALASSEEVSKGVMITGSDPQLEDELTGLKKRVLEGKYFTADSEELMLGKGLAKYLKVSPGDTVVFYGAGYHASTAVGKYPVAAILEFGAPQLNDNMVYIPLKASQRLFSAQEMATTVAVNLKSRKDMKEVQSELQLAIGETDNEVKNWEELMPELVNSIEGDRESGKIMLYVLYMIIGFVIYGTLLMMIQERKREFSMLVAIGMKNKMLSLTLMVECIIMTAIGAIFGSLLSIPITSWLHNSPVKLEGGAGKAYEQVGFEPVITAVTDPALISSQTWVVAIMSIVLSIYPMIKLLKMEPLEGLRG</sequence>
<comment type="similarity">
    <text evidence="2">Belongs to the ABC-4 integral membrane protein family. LolC/E subfamily.</text>
</comment>
<accession>A0A0P7BRE9</accession>
<keyword evidence="4 7" id="KW-0812">Transmembrane</keyword>
<dbReference type="Pfam" id="PF12704">
    <property type="entry name" value="MacB_PCD"/>
    <property type="match status" value="1"/>
</dbReference>
<keyword evidence="5 7" id="KW-1133">Transmembrane helix</keyword>
<evidence type="ECO:0000313" key="10">
    <source>
        <dbReference type="EMBL" id="KPM46856.1"/>
    </source>
</evidence>
<feature type="domain" description="ABC3 transporter permease C-terminal" evidence="8">
    <location>
        <begin position="273"/>
        <end position="404"/>
    </location>
</feature>
<dbReference type="InterPro" id="IPR025857">
    <property type="entry name" value="MacB_PCD"/>
</dbReference>
<feature type="domain" description="MacB-like periplasmic core" evidence="9">
    <location>
        <begin position="23"/>
        <end position="240"/>
    </location>
</feature>
<dbReference type="PANTHER" id="PTHR30489">
    <property type="entry name" value="LIPOPROTEIN-RELEASING SYSTEM TRANSMEMBRANE PROTEIN LOLE"/>
    <property type="match status" value="1"/>
</dbReference>
<name>A0A0P7BRE9_9BACT</name>
<keyword evidence="3" id="KW-1003">Cell membrane</keyword>
<evidence type="ECO:0000256" key="1">
    <source>
        <dbReference type="ARBA" id="ARBA00004651"/>
    </source>
</evidence>
<evidence type="ECO:0000256" key="3">
    <source>
        <dbReference type="ARBA" id="ARBA00022475"/>
    </source>
</evidence>
<feature type="transmembrane region" description="Helical" evidence="7">
    <location>
        <begin position="20"/>
        <end position="39"/>
    </location>
</feature>
<dbReference type="OrthoDB" id="9784014at2"/>
<keyword evidence="6 7" id="KW-0472">Membrane</keyword>
<dbReference type="STRING" id="1605367.AFM12_16580"/>
<reference evidence="10 11" key="1">
    <citation type="submission" date="2015-07" db="EMBL/GenBank/DDBJ databases">
        <title>The draft genome sequence of Leadbetterella sp. JN14-9.</title>
        <authorList>
            <person name="Liu Y."/>
            <person name="Du J."/>
            <person name="Shao Z."/>
        </authorList>
    </citation>
    <scope>NUCLEOTIDE SEQUENCE [LARGE SCALE GENOMIC DNA]</scope>
    <source>
        <strain evidence="10 11">JN14-9</strain>
    </source>
</reference>
<dbReference type="GO" id="GO:0098797">
    <property type="term" value="C:plasma membrane protein complex"/>
    <property type="evidence" value="ECO:0007669"/>
    <property type="project" value="TreeGrafter"/>
</dbReference>
<feature type="transmembrane region" description="Helical" evidence="7">
    <location>
        <begin position="382"/>
        <end position="400"/>
    </location>
</feature>
<dbReference type="EMBL" id="LGTQ01000013">
    <property type="protein sequence ID" value="KPM46856.1"/>
    <property type="molecule type" value="Genomic_DNA"/>
</dbReference>
<feature type="transmembrane region" description="Helical" evidence="7">
    <location>
        <begin position="314"/>
        <end position="338"/>
    </location>
</feature>
<dbReference type="GO" id="GO:0044874">
    <property type="term" value="P:lipoprotein localization to outer membrane"/>
    <property type="evidence" value="ECO:0007669"/>
    <property type="project" value="TreeGrafter"/>
</dbReference>
<dbReference type="Proteomes" id="UP000050454">
    <property type="component" value="Unassembled WGS sequence"/>
</dbReference>
<evidence type="ECO:0000313" key="11">
    <source>
        <dbReference type="Proteomes" id="UP000050454"/>
    </source>
</evidence>